<feature type="domain" description="Ig-like" evidence="2">
    <location>
        <begin position="46"/>
        <end position="125"/>
    </location>
</feature>
<dbReference type="Pfam" id="PF07686">
    <property type="entry name" value="V-set"/>
    <property type="match status" value="1"/>
</dbReference>
<dbReference type="InterPro" id="IPR036179">
    <property type="entry name" value="Ig-like_dom_sf"/>
</dbReference>
<dbReference type="EMBL" id="JAHRIP010060276">
    <property type="protein sequence ID" value="MEQ2304812.1"/>
    <property type="molecule type" value="Genomic_DNA"/>
</dbReference>
<evidence type="ECO:0000259" key="2">
    <source>
        <dbReference type="PROSITE" id="PS50835"/>
    </source>
</evidence>
<reference evidence="3 4" key="1">
    <citation type="submission" date="2021-06" db="EMBL/GenBank/DDBJ databases">
        <authorList>
            <person name="Palmer J.M."/>
        </authorList>
    </citation>
    <scope>NUCLEOTIDE SEQUENCE [LARGE SCALE GENOMIC DNA]</scope>
    <source>
        <strain evidence="3 4">AS_MEX2019</strain>
        <tissue evidence="3">Muscle</tissue>
    </source>
</reference>
<dbReference type="InterPro" id="IPR013783">
    <property type="entry name" value="Ig-like_fold"/>
</dbReference>
<feature type="chain" id="PRO_5045690030" description="Ig-like domain-containing protein" evidence="1">
    <location>
        <begin position="17"/>
        <end position="157"/>
    </location>
</feature>
<proteinExistence type="predicted"/>
<dbReference type="Proteomes" id="UP001469553">
    <property type="component" value="Unassembled WGS sequence"/>
</dbReference>
<protein>
    <recommendedName>
        <fullName evidence="2">Ig-like domain-containing protein</fullName>
    </recommendedName>
</protein>
<accession>A0ABV0ZEZ2</accession>
<dbReference type="InterPro" id="IPR007110">
    <property type="entry name" value="Ig-like_dom"/>
</dbReference>
<name>A0ABV0ZEZ2_9TELE</name>
<feature type="signal peptide" evidence="1">
    <location>
        <begin position="1"/>
        <end position="16"/>
    </location>
</feature>
<keyword evidence="1" id="KW-0732">Signal</keyword>
<evidence type="ECO:0000313" key="4">
    <source>
        <dbReference type="Proteomes" id="UP001469553"/>
    </source>
</evidence>
<dbReference type="InterPro" id="IPR013106">
    <property type="entry name" value="Ig_V-set"/>
</dbReference>
<organism evidence="3 4">
    <name type="scientific">Ameca splendens</name>
    <dbReference type="NCBI Taxonomy" id="208324"/>
    <lineage>
        <taxon>Eukaryota</taxon>
        <taxon>Metazoa</taxon>
        <taxon>Chordata</taxon>
        <taxon>Craniata</taxon>
        <taxon>Vertebrata</taxon>
        <taxon>Euteleostomi</taxon>
        <taxon>Actinopterygii</taxon>
        <taxon>Neopterygii</taxon>
        <taxon>Teleostei</taxon>
        <taxon>Neoteleostei</taxon>
        <taxon>Acanthomorphata</taxon>
        <taxon>Ovalentaria</taxon>
        <taxon>Atherinomorphae</taxon>
        <taxon>Cyprinodontiformes</taxon>
        <taxon>Goodeidae</taxon>
        <taxon>Ameca</taxon>
    </lineage>
</organism>
<sequence>MTKLLLLLTISTFCVGVTEHEDGAGNNCDIKDQDFKTHKPTEAIVGNNVTLPCVPSTFSINIEDDIISWTKGVKDICIIKNKRVNYIKEGLKSRIPDNISEMEKNGHASISLINLRKTDGGDYCCCIELLKHDSRDMKCINHTLVVRDKDTGNDDLY</sequence>
<evidence type="ECO:0000313" key="3">
    <source>
        <dbReference type="EMBL" id="MEQ2304812.1"/>
    </source>
</evidence>
<dbReference type="PROSITE" id="PS50835">
    <property type="entry name" value="IG_LIKE"/>
    <property type="match status" value="1"/>
</dbReference>
<gene>
    <name evidence="3" type="ORF">AMECASPLE_031232</name>
</gene>
<evidence type="ECO:0000256" key="1">
    <source>
        <dbReference type="SAM" id="SignalP"/>
    </source>
</evidence>
<dbReference type="Gene3D" id="2.60.40.10">
    <property type="entry name" value="Immunoglobulins"/>
    <property type="match status" value="1"/>
</dbReference>
<feature type="non-terminal residue" evidence="3">
    <location>
        <position position="157"/>
    </location>
</feature>
<dbReference type="SUPFAM" id="SSF48726">
    <property type="entry name" value="Immunoglobulin"/>
    <property type="match status" value="1"/>
</dbReference>
<keyword evidence="4" id="KW-1185">Reference proteome</keyword>
<comment type="caution">
    <text evidence="3">The sequence shown here is derived from an EMBL/GenBank/DDBJ whole genome shotgun (WGS) entry which is preliminary data.</text>
</comment>